<dbReference type="AlphaFoldDB" id="A0A9N9JB67"/>
<feature type="non-terminal residue" evidence="1">
    <location>
        <position position="1"/>
    </location>
</feature>
<protein>
    <submittedName>
        <fullName evidence="1">1477_t:CDS:1</fullName>
    </submittedName>
</protein>
<dbReference type="Proteomes" id="UP000789508">
    <property type="component" value="Unassembled WGS sequence"/>
</dbReference>
<evidence type="ECO:0000313" key="1">
    <source>
        <dbReference type="EMBL" id="CAG8773497.1"/>
    </source>
</evidence>
<evidence type="ECO:0000313" key="2">
    <source>
        <dbReference type="Proteomes" id="UP000789508"/>
    </source>
</evidence>
<reference evidence="1" key="1">
    <citation type="submission" date="2021-06" db="EMBL/GenBank/DDBJ databases">
        <authorList>
            <person name="Kallberg Y."/>
            <person name="Tangrot J."/>
            <person name="Rosling A."/>
        </authorList>
    </citation>
    <scope>NUCLEOTIDE SEQUENCE</scope>
    <source>
        <strain evidence="1">FL130A</strain>
    </source>
</reference>
<organism evidence="1 2">
    <name type="scientific">Ambispora leptoticha</name>
    <dbReference type="NCBI Taxonomy" id="144679"/>
    <lineage>
        <taxon>Eukaryota</taxon>
        <taxon>Fungi</taxon>
        <taxon>Fungi incertae sedis</taxon>
        <taxon>Mucoromycota</taxon>
        <taxon>Glomeromycotina</taxon>
        <taxon>Glomeromycetes</taxon>
        <taxon>Archaeosporales</taxon>
        <taxon>Ambisporaceae</taxon>
        <taxon>Ambispora</taxon>
    </lineage>
</organism>
<accession>A0A9N9JB67</accession>
<dbReference type="EMBL" id="CAJVPS010054071">
    <property type="protein sequence ID" value="CAG8773497.1"/>
    <property type="molecule type" value="Genomic_DNA"/>
</dbReference>
<comment type="caution">
    <text evidence="1">The sequence shown here is derived from an EMBL/GenBank/DDBJ whole genome shotgun (WGS) entry which is preliminary data.</text>
</comment>
<gene>
    <name evidence="1" type="ORF">ALEPTO_LOCUS14269</name>
</gene>
<proteinExistence type="predicted"/>
<keyword evidence="2" id="KW-1185">Reference proteome</keyword>
<name>A0A9N9JB67_9GLOM</name>
<sequence>YWFDWKSNIIITKIEVIREAVNIKMVCGKRLVLPNLKASLALDEDQN</sequence>